<keyword evidence="6" id="KW-0150">Chloroplast</keyword>
<dbReference type="GO" id="GO:0003735">
    <property type="term" value="F:structural constituent of ribosome"/>
    <property type="evidence" value="ECO:0007669"/>
    <property type="project" value="InterPro"/>
</dbReference>
<gene>
    <name evidence="4 6" type="primary">rpl21</name>
</gene>
<evidence type="ECO:0000256" key="4">
    <source>
        <dbReference type="HAMAP-Rule" id="MF_01363"/>
    </source>
</evidence>
<comment type="subcellular location">
    <subcellularLocation>
        <location evidence="4">Plastid</location>
        <location evidence="4">Chloroplast</location>
    </subcellularLocation>
</comment>
<dbReference type="InterPro" id="IPR028909">
    <property type="entry name" value="bL21-like"/>
</dbReference>
<keyword evidence="3 4" id="KW-0687">Ribonucleoprotein</keyword>
<dbReference type="EMBL" id="KJ746602">
    <property type="protein sequence ID" value="AID67866.1"/>
    <property type="molecule type" value="Genomic_DNA"/>
</dbReference>
<protein>
    <recommendedName>
        <fullName evidence="4">Large ribosomal subunit protein bL21c</fullName>
    </recommendedName>
</protein>
<keyword evidence="2 4" id="KW-0689">Ribosomal protein</keyword>
<evidence type="ECO:0000313" key="6">
    <source>
        <dbReference type="EMBL" id="AID67866.1"/>
    </source>
</evidence>
<dbReference type="HAMAP" id="MF_01363">
    <property type="entry name" value="Ribosomal_bL21"/>
    <property type="match status" value="1"/>
</dbReference>
<organism evidence="6">
    <name type="scientific">prasinophyte sp. MBIC10622</name>
    <dbReference type="NCBI Taxonomy" id="156113"/>
    <lineage>
        <taxon>Eukaryota</taxon>
        <taxon>Viridiplantae</taxon>
        <taxon>Chlorophyta</taxon>
    </lineage>
</organism>
<dbReference type="InterPro" id="IPR001787">
    <property type="entry name" value="Ribosomal_bL21"/>
</dbReference>
<dbReference type="SUPFAM" id="SSF141091">
    <property type="entry name" value="L21p-like"/>
    <property type="match status" value="1"/>
</dbReference>
<name>A0A088CJQ4_9CHLO</name>
<dbReference type="GO" id="GO:0019843">
    <property type="term" value="F:rRNA binding"/>
    <property type="evidence" value="ECO:0007669"/>
    <property type="project" value="UniProtKB-UniRule"/>
</dbReference>
<evidence type="ECO:0000256" key="1">
    <source>
        <dbReference type="ARBA" id="ARBA00008563"/>
    </source>
</evidence>
<dbReference type="GO" id="GO:0005840">
    <property type="term" value="C:ribosome"/>
    <property type="evidence" value="ECO:0007669"/>
    <property type="project" value="UniProtKB-KW"/>
</dbReference>
<evidence type="ECO:0000256" key="2">
    <source>
        <dbReference type="ARBA" id="ARBA00022980"/>
    </source>
</evidence>
<dbReference type="InterPro" id="IPR036164">
    <property type="entry name" value="bL21-like_sf"/>
</dbReference>
<dbReference type="PANTHER" id="PTHR21349:SF0">
    <property type="entry name" value="LARGE RIBOSOMAL SUBUNIT PROTEIN BL21M"/>
    <property type="match status" value="1"/>
</dbReference>
<dbReference type="GO" id="GO:0006412">
    <property type="term" value="P:translation"/>
    <property type="evidence" value="ECO:0007669"/>
    <property type="project" value="UniProtKB-UniRule"/>
</dbReference>
<proteinExistence type="inferred from homology"/>
<dbReference type="Pfam" id="PF00829">
    <property type="entry name" value="Ribosomal_L21p"/>
    <property type="match status" value="1"/>
</dbReference>
<accession>A0A088CJQ4</accession>
<keyword evidence="6" id="KW-0934">Plastid</keyword>
<comment type="subunit">
    <text evidence="4 5">Part of the 50S ribosomal subunit.</text>
</comment>
<keyword evidence="4" id="KW-0699">rRNA-binding</keyword>
<dbReference type="AlphaFoldDB" id="A0A088CJQ4"/>
<comment type="function">
    <text evidence="4 5">This protein binds to 23S rRNA.</text>
</comment>
<dbReference type="GO" id="GO:1990904">
    <property type="term" value="C:ribonucleoprotein complex"/>
    <property type="evidence" value="ECO:0007669"/>
    <property type="project" value="UniProtKB-KW"/>
</dbReference>
<sequence length="111" mass="12955">MTYAIIDIGGRQLRVEPGRFYTIDYLSHALPQTTLFFQRILLLSSEGKKVLGKPWVKGSYVQAKVLYHYKGNKIRVFTMRPKKKFRRVEGHRKLQTRIYIDSLHIGADTNS</sequence>
<dbReference type="PANTHER" id="PTHR21349">
    <property type="entry name" value="50S RIBOSOMAL PROTEIN L21"/>
    <property type="match status" value="1"/>
</dbReference>
<dbReference type="GO" id="GO:0009507">
    <property type="term" value="C:chloroplast"/>
    <property type="evidence" value="ECO:0007669"/>
    <property type="project" value="UniProtKB-SubCell"/>
</dbReference>
<evidence type="ECO:0000256" key="5">
    <source>
        <dbReference type="RuleBase" id="RU000563"/>
    </source>
</evidence>
<geneLocation type="chloroplast" evidence="6"/>
<comment type="similarity">
    <text evidence="1 4 5">Belongs to the bacterial ribosomal protein bL21 family.</text>
</comment>
<keyword evidence="4" id="KW-0694">RNA-binding</keyword>
<dbReference type="NCBIfam" id="TIGR00061">
    <property type="entry name" value="L21"/>
    <property type="match status" value="1"/>
</dbReference>
<reference evidence="6" key="1">
    <citation type="journal article" date="2014" name="BMC Genomics">
        <title>Six newly sequenced chloroplast genomes from prasinophyte green algae provide insights into the relationships among prasinophyte lineages and the diversity of streamlined genome architecture in picoplanktonic species.</title>
        <authorList>
            <person name="Lemieux C."/>
            <person name="Otis C."/>
            <person name="Turmel M."/>
        </authorList>
    </citation>
    <scope>NUCLEOTIDE SEQUENCE</scope>
</reference>
<evidence type="ECO:0000256" key="3">
    <source>
        <dbReference type="ARBA" id="ARBA00023274"/>
    </source>
</evidence>